<accession>A0A369JKT6</accession>
<dbReference type="Pfam" id="PF00188">
    <property type="entry name" value="CAP"/>
    <property type="match status" value="1"/>
</dbReference>
<dbReference type="OrthoDB" id="337038at2759"/>
<dbReference type="InParanoid" id="A0A369JKT6"/>
<dbReference type="InterPro" id="IPR035940">
    <property type="entry name" value="CAP_sf"/>
</dbReference>
<reference evidence="3" key="1">
    <citation type="submission" date="2018-04" db="EMBL/GenBank/DDBJ databases">
        <title>Whole genome sequencing of Hypsizygus marmoreus.</title>
        <authorList>
            <person name="Choi I.-G."/>
            <person name="Min B."/>
            <person name="Kim J.-G."/>
            <person name="Kim S."/>
            <person name="Oh Y.-L."/>
            <person name="Kong W.-S."/>
            <person name="Park H."/>
            <person name="Jeong J."/>
            <person name="Song E.-S."/>
        </authorList>
    </citation>
    <scope>NUCLEOTIDE SEQUENCE [LARGE SCALE GENOMIC DNA]</scope>
    <source>
        <strain evidence="3">51987-8</strain>
    </source>
</reference>
<dbReference type="InterPro" id="IPR014044">
    <property type="entry name" value="CAP_dom"/>
</dbReference>
<evidence type="ECO:0000313" key="3">
    <source>
        <dbReference type="EMBL" id="RDB20014.1"/>
    </source>
</evidence>
<dbReference type="InterPro" id="IPR001283">
    <property type="entry name" value="CRISP-related"/>
</dbReference>
<dbReference type="Proteomes" id="UP000076154">
    <property type="component" value="Unassembled WGS sequence"/>
</dbReference>
<feature type="domain" description="SCP" evidence="2">
    <location>
        <begin position="40"/>
        <end position="174"/>
    </location>
</feature>
<comment type="caution">
    <text evidence="3">The sequence shown here is derived from an EMBL/GenBank/DDBJ whole genome shotgun (WGS) entry which is preliminary data.</text>
</comment>
<dbReference type="PANTHER" id="PTHR10334">
    <property type="entry name" value="CYSTEINE-RICH SECRETORY PROTEIN-RELATED"/>
    <property type="match status" value="1"/>
</dbReference>
<evidence type="ECO:0000259" key="2">
    <source>
        <dbReference type="SMART" id="SM00198"/>
    </source>
</evidence>
<dbReference type="PRINTS" id="PR00837">
    <property type="entry name" value="V5TPXLIKE"/>
</dbReference>
<dbReference type="STRING" id="39966.A0A369JKT6"/>
<protein>
    <recommendedName>
        <fullName evidence="2">SCP domain-containing protein</fullName>
    </recommendedName>
</protein>
<dbReference type="SUPFAM" id="SSF55797">
    <property type="entry name" value="PR-1-like"/>
    <property type="match status" value="1"/>
</dbReference>
<feature type="signal peptide" evidence="1">
    <location>
        <begin position="1"/>
        <end position="21"/>
    </location>
</feature>
<feature type="chain" id="PRO_5017043836" description="SCP domain-containing protein" evidence="1">
    <location>
        <begin position="22"/>
        <end position="182"/>
    </location>
</feature>
<gene>
    <name evidence="3" type="ORF">Hypma_012791</name>
</gene>
<evidence type="ECO:0000256" key="1">
    <source>
        <dbReference type="SAM" id="SignalP"/>
    </source>
</evidence>
<organism evidence="3 4">
    <name type="scientific">Hypsizygus marmoreus</name>
    <name type="common">White beech mushroom</name>
    <name type="synonym">Agaricus marmoreus</name>
    <dbReference type="NCBI Taxonomy" id="39966"/>
    <lineage>
        <taxon>Eukaryota</taxon>
        <taxon>Fungi</taxon>
        <taxon>Dikarya</taxon>
        <taxon>Basidiomycota</taxon>
        <taxon>Agaricomycotina</taxon>
        <taxon>Agaricomycetes</taxon>
        <taxon>Agaricomycetidae</taxon>
        <taxon>Agaricales</taxon>
        <taxon>Tricholomatineae</taxon>
        <taxon>Lyophyllaceae</taxon>
        <taxon>Hypsizygus</taxon>
    </lineage>
</organism>
<keyword evidence="1" id="KW-0732">Signal</keyword>
<sequence>MLFAILLSLLSLTVLLPGVHGLPNNHHLHTAALSRRGSPAQINAFLFAHNVIRAAHNAADLTWSAEYAAKAEAWADQCQFKRTDGLLSGGTPYGELHAAATGLFPISTAIGQFAKDKGQYDPANPTYTHWTQIVWKSTTQVGCARSRCNNLLGRSTGTATYYVCFYNPAGNVIGQAPQNVQL</sequence>
<proteinExistence type="predicted"/>
<dbReference type="Gene3D" id="3.40.33.10">
    <property type="entry name" value="CAP"/>
    <property type="match status" value="1"/>
</dbReference>
<evidence type="ECO:0000313" key="4">
    <source>
        <dbReference type="Proteomes" id="UP000076154"/>
    </source>
</evidence>
<dbReference type="SMART" id="SM00198">
    <property type="entry name" value="SCP"/>
    <property type="match status" value="1"/>
</dbReference>
<dbReference type="EMBL" id="LUEZ02000071">
    <property type="protein sequence ID" value="RDB20014.1"/>
    <property type="molecule type" value="Genomic_DNA"/>
</dbReference>
<name>A0A369JKT6_HYPMA</name>
<dbReference type="AlphaFoldDB" id="A0A369JKT6"/>
<keyword evidence="4" id="KW-1185">Reference proteome</keyword>